<reference evidence="1" key="1">
    <citation type="submission" date="2020-05" db="EMBL/GenBank/DDBJ databases">
        <authorList>
            <person name="Chiriac C."/>
            <person name="Salcher M."/>
            <person name="Ghai R."/>
            <person name="Kavagutti S V."/>
        </authorList>
    </citation>
    <scope>NUCLEOTIDE SEQUENCE</scope>
</reference>
<organism evidence="1">
    <name type="scientific">freshwater metagenome</name>
    <dbReference type="NCBI Taxonomy" id="449393"/>
    <lineage>
        <taxon>unclassified sequences</taxon>
        <taxon>metagenomes</taxon>
        <taxon>ecological metagenomes</taxon>
    </lineage>
</organism>
<sequence>MALAPSLHSLVHPTAVTVLQHDLPGLPEIVAQEVATFTVRRLGVLAAHMRLGVAAIALLVRLFASIAGQPRLLWLSKTHLPLLGEYFRLIRSLSYAYIWEKWPDTRSDGSPA</sequence>
<protein>
    <submittedName>
        <fullName evidence="1">Unannotated protein</fullName>
    </submittedName>
</protein>
<proteinExistence type="predicted"/>
<gene>
    <name evidence="1" type="ORF">UFOPK1960_00320</name>
</gene>
<name>A0A6J6IKI2_9ZZZZ</name>
<dbReference type="EMBL" id="CAEZVL010000029">
    <property type="protein sequence ID" value="CAB4624975.1"/>
    <property type="molecule type" value="Genomic_DNA"/>
</dbReference>
<evidence type="ECO:0000313" key="1">
    <source>
        <dbReference type="EMBL" id="CAB4624975.1"/>
    </source>
</evidence>
<accession>A0A6J6IKI2</accession>
<dbReference type="AlphaFoldDB" id="A0A6J6IKI2"/>